<keyword evidence="4 9" id="KW-0645">Protease</keyword>
<evidence type="ECO:0000256" key="9">
    <source>
        <dbReference type="RuleBase" id="RU004386"/>
    </source>
</evidence>
<dbReference type="GO" id="GO:0008237">
    <property type="term" value="F:metallopeptidase activity"/>
    <property type="evidence" value="ECO:0007669"/>
    <property type="project" value="UniProtKB-KW"/>
</dbReference>
<organism evidence="11 12">
    <name type="scientific">Zhenhengia yiwuensis</name>
    <dbReference type="NCBI Taxonomy" id="2763666"/>
    <lineage>
        <taxon>Bacteria</taxon>
        <taxon>Bacillati</taxon>
        <taxon>Bacillota</taxon>
        <taxon>Clostridia</taxon>
        <taxon>Lachnospirales</taxon>
        <taxon>Lachnospiraceae</taxon>
        <taxon>Zhenhengia</taxon>
    </lineage>
</organism>
<dbReference type="EMBL" id="JACRSY010000005">
    <property type="protein sequence ID" value="MBC8578722.1"/>
    <property type="molecule type" value="Genomic_DNA"/>
</dbReference>
<sequence length="429" mass="46673">MSNTLVNGLMSFIDQSPSMFHAADTIISQLESNGFSYLDPSSNWNLEVNGKYYVTSNQSAVIAFIVNSTAVENEGFKIVGAHTDVPGFRIKPNPQMTTESYVKLNTEIYGGPILNTWLDRPLSAAGRVALKSDNVLRPTIKLVDLERPLLIIPNLAIHMNRDVNNGVKLNAQKETLPVVSYVKEKLEGNIILEEVAKKLNVAPSDILEMDLFLYPTEKSCMVGLNEEFISASRLDDLSMVYSGLHALLNSSSASGVNVLACFDNEEVGSTSKQGANSPFLGTTLERIAVSLGKSREDYFRALAHSFIISADVAHLLHPNYPEKSDPTNKVLPGNGPAIKLSASCSYTTDSDSFGVFAHLCDSNNIPYQVFVNRSDERGGSTIGPVTASHIAIRSVDIGTPMLSMHSARELMASADFIHTTSAMLAFYNL</sequence>
<evidence type="ECO:0000256" key="10">
    <source>
        <dbReference type="RuleBase" id="RU004387"/>
    </source>
</evidence>
<dbReference type="Gene3D" id="2.30.250.10">
    <property type="entry name" value="Aminopeptidase i, Domain 2"/>
    <property type="match status" value="1"/>
</dbReference>
<gene>
    <name evidence="11" type="ORF">H8718_04160</name>
</gene>
<comment type="cofactor">
    <cofactor evidence="1 10">
        <name>Zn(2+)</name>
        <dbReference type="ChEBI" id="CHEBI:29105"/>
    </cofactor>
</comment>
<evidence type="ECO:0000256" key="1">
    <source>
        <dbReference type="ARBA" id="ARBA00001947"/>
    </source>
</evidence>
<dbReference type="Gene3D" id="3.40.630.10">
    <property type="entry name" value="Zn peptidases"/>
    <property type="match status" value="1"/>
</dbReference>
<keyword evidence="8 9" id="KW-0482">Metalloprotease</keyword>
<evidence type="ECO:0000313" key="12">
    <source>
        <dbReference type="Proteomes" id="UP000655830"/>
    </source>
</evidence>
<dbReference type="EC" id="3.4.11.-" evidence="10"/>
<dbReference type="GO" id="GO:0004177">
    <property type="term" value="F:aminopeptidase activity"/>
    <property type="evidence" value="ECO:0007669"/>
    <property type="project" value="UniProtKB-KW"/>
</dbReference>
<comment type="caution">
    <text evidence="11">The sequence shown here is derived from an EMBL/GenBank/DDBJ whole genome shotgun (WGS) entry which is preliminary data.</text>
</comment>
<evidence type="ECO:0000256" key="5">
    <source>
        <dbReference type="ARBA" id="ARBA00022723"/>
    </source>
</evidence>
<dbReference type="SUPFAM" id="SSF101821">
    <property type="entry name" value="Aminopeptidase/glucanase lid domain"/>
    <property type="match status" value="1"/>
</dbReference>
<keyword evidence="7 9" id="KW-0862">Zinc</keyword>
<dbReference type="PRINTS" id="PR00932">
    <property type="entry name" value="AMINO1PTASE"/>
</dbReference>
<evidence type="ECO:0000256" key="6">
    <source>
        <dbReference type="ARBA" id="ARBA00022801"/>
    </source>
</evidence>
<evidence type="ECO:0000256" key="2">
    <source>
        <dbReference type="ARBA" id="ARBA00008290"/>
    </source>
</evidence>
<dbReference type="PANTHER" id="PTHR28570:SF3">
    <property type="entry name" value="ASPARTYL AMINOPEPTIDASE"/>
    <property type="match status" value="1"/>
</dbReference>
<dbReference type="Proteomes" id="UP000655830">
    <property type="component" value="Unassembled WGS sequence"/>
</dbReference>
<keyword evidence="6 9" id="KW-0378">Hydrolase</keyword>
<dbReference type="GO" id="GO:0006508">
    <property type="term" value="P:proteolysis"/>
    <property type="evidence" value="ECO:0007669"/>
    <property type="project" value="UniProtKB-KW"/>
</dbReference>
<proteinExistence type="inferred from homology"/>
<dbReference type="NCBIfam" id="NF002759">
    <property type="entry name" value="PRK02813.1"/>
    <property type="match status" value="1"/>
</dbReference>
<keyword evidence="3 9" id="KW-0031">Aminopeptidase</keyword>
<reference evidence="11" key="1">
    <citation type="submission" date="2020-08" db="EMBL/GenBank/DDBJ databases">
        <title>Genome public.</title>
        <authorList>
            <person name="Liu C."/>
            <person name="Sun Q."/>
        </authorList>
    </citation>
    <scope>NUCLEOTIDE SEQUENCE</scope>
    <source>
        <strain evidence="11">NSJ-12</strain>
    </source>
</reference>
<dbReference type="InterPro" id="IPR023358">
    <property type="entry name" value="Peptidase_M18_dom2"/>
</dbReference>
<dbReference type="PANTHER" id="PTHR28570">
    <property type="entry name" value="ASPARTYL AMINOPEPTIDASE"/>
    <property type="match status" value="1"/>
</dbReference>
<dbReference type="Pfam" id="PF02127">
    <property type="entry name" value="Peptidase_M18"/>
    <property type="match status" value="1"/>
</dbReference>
<dbReference type="GO" id="GO:0005737">
    <property type="term" value="C:cytoplasm"/>
    <property type="evidence" value="ECO:0007669"/>
    <property type="project" value="UniProtKB-ARBA"/>
</dbReference>
<keyword evidence="5 9" id="KW-0479">Metal-binding</keyword>
<keyword evidence="12" id="KW-1185">Reference proteome</keyword>
<dbReference type="GO" id="GO:0008270">
    <property type="term" value="F:zinc ion binding"/>
    <property type="evidence" value="ECO:0007669"/>
    <property type="project" value="InterPro"/>
</dbReference>
<evidence type="ECO:0000256" key="3">
    <source>
        <dbReference type="ARBA" id="ARBA00022438"/>
    </source>
</evidence>
<evidence type="ECO:0000256" key="7">
    <source>
        <dbReference type="ARBA" id="ARBA00022833"/>
    </source>
</evidence>
<dbReference type="RefSeq" id="WP_249331759.1">
    <property type="nucleotide sequence ID" value="NZ_JACRSY010000005.1"/>
</dbReference>
<dbReference type="SUPFAM" id="SSF53187">
    <property type="entry name" value="Zn-dependent exopeptidases"/>
    <property type="match status" value="1"/>
</dbReference>
<evidence type="ECO:0000313" key="11">
    <source>
        <dbReference type="EMBL" id="MBC8578722.1"/>
    </source>
</evidence>
<name>A0A926ICI5_9FIRM</name>
<protein>
    <recommendedName>
        <fullName evidence="10">M18 family aminopeptidase</fullName>
        <ecNumber evidence="10">3.4.11.-</ecNumber>
    </recommendedName>
</protein>
<evidence type="ECO:0000256" key="8">
    <source>
        <dbReference type="ARBA" id="ARBA00023049"/>
    </source>
</evidence>
<accession>A0A926ICI5</accession>
<dbReference type="AlphaFoldDB" id="A0A926ICI5"/>
<comment type="similarity">
    <text evidence="2 9">Belongs to the peptidase M18 family.</text>
</comment>
<dbReference type="InterPro" id="IPR001948">
    <property type="entry name" value="Peptidase_M18"/>
</dbReference>
<evidence type="ECO:0000256" key="4">
    <source>
        <dbReference type="ARBA" id="ARBA00022670"/>
    </source>
</evidence>
<dbReference type="CDD" id="cd05658">
    <property type="entry name" value="M18_DAP"/>
    <property type="match status" value="1"/>
</dbReference>